<dbReference type="PANTHER" id="PTHR30346:SF28">
    <property type="entry name" value="HTH-TYPE TRANSCRIPTIONAL REGULATOR CYNR"/>
    <property type="match status" value="1"/>
</dbReference>
<comment type="caution">
    <text evidence="6">The sequence shown here is derived from an EMBL/GenBank/DDBJ whole genome shotgun (WGS) entry which is preliminary data.</text>
</comment>
<dbReference type="InterPro" id="IPR005119">
    <property type="entry name" value="LysR_subst-bd"/>
</dbReference>
<evidence type="ECO:0000256" key="1">
    <source>
        <dbReference type="ARBA" id="ARBA00009437"/>
    </source>
</evidence>
<reference evidence="6" key="1">
    <citation type="submission" date="2021-11" db="EMBL/GenBank/DDBJ databases">
        <title>A Novel Adlercreutzia Species, isolated from a Allomyrina dichotoma larva feces.</title>
        <authorList>
            <person name="Suh M.K."/>
        </authorList>
    </citation>
    <scope>NUCLEOTIDE SEQUENCE</scope>
    <source>
        <strain evidence="6">JBNU-10</strain>
    </source>
</reference>
<evidence type="ECO:0000256" key="3">
    <source>
        <dbReference type="ARBA" id="ARBA00023125"/>
    </source>
</evidence>
<dbReference type="PANTHER" id="PTHR30346">
    <property type="entry name" value="TRANSCRIPTIONAL DUAL REGULATOR HCAR-RELATED"/>
    <property type="match status" value="1"/>
</dbReference>
<dbReference type="PROSITE" id="PS50931">
    <property type="entry name" value="HTH_LYSR"/>
    <property type="match status" value="1"/>
</dbReference>
<keyword evidence="2" id="KW-0805">Transcription regulation</keyword>
<feature type="domain" description="HTH lysR-type" evidence="5">
    <location>
        <begin position="1"/>
        <end position="58"/>
    </location>
</feature>
<keyword evidence="3" id="KW-0238">DNA-binding</keyword>
<accession>A0ABS9WJ34</accession>
<dbReference type="Proteomes" id="UP001430755">
    <property type="component" value="Unassembled WGS sequence"/>
</dbReference>
<evidence type="ECO:0000259" key="5">
    <source>
        <dbReference type="PROSITE" id="PS50931"/>
    </source>
</evidence>
<organism evidence="6 7">
    <name type="scientific">Adlercreutzia faecimuris</name>
    <dbReference type="NCBI Taxonomy" id="2897341"/>
    <lineage>
        <taxon>Bacteria</taxon>
        <taxon>Bacillati</taxon>
        <taxon>Actinomycetota</taxon>
        <taxon>Coriobacteriia</taxon>
        <taxon>Eggerthellales</taxon>
        <taxon>Eggerthellaceae</taxon>
        <taxon>Adlercreutzia</taxon>
    </lineage>
</organism>
<dbReference type="Pfam" id="PF03466">
    <property type="entry name" value="LysR_substrate"/>
    <property type="match status" value="1"/>
</dbReference>
<sequence length="314" mass="34831">MDIKQLRYFVTASECLNYAHAAAIHYTTRHSITHAIKSLEEEFRRKLFVIEGNRPRLTPEGELFAKKAKRVVSEFDQMIRDFSVAADDYRNQTRVSIDSCLLPRGAKARGPLDDDIASRAFIEESDPEGCLRGLYDMRFDLAFARCDRLSFEGLGTACFGRRPLGVLVASAHPLGGRDRLSLADLGSCSLVVSRGHCYRHASLLSACRSRGIGPRVLSCVDDPSLTLSLVSRRRAAALVAMEGEDAASYGPYRVIPLGESGEYCLYDCLVYRDDQAQARSIRSFIRGYVMDGRLDAIGLAVVDPLIAELRGRAR</sequence>
<dbReference type="Pfam" id="PF00126">
    <property type="entry name" value="HTH_1"/>
    <property type="match status" value="1"/>
</dbReference>
<proteinExistence type="inferred from homology"/>
<name>A0ABS9WJ34_9ACTN</name>
<evidence type="ECO:0000313" key="6">
    <source>
        <dbReference type="EMBL" id="MCI2242888.1"/>
    </source>
</evidence>
<gene>
    <name evidence="6" type="ORF">LPT13_11080</name>
</gene>
<dbReference type="EMBL" id="JAJMLW010000004">
    <property type="protein sequence ID" value="MCI2242888.1"/>
    <property type="molecule type" value="Genomic_DNA"/>
</dbReference>
<keyword evidence="7" id="KW-1185">Reference proteome</keyword>
<keyword evidence="4" id="KW-0804">Transcription</keyword>
<evidence type="ECO:0000256" key="2">
    <source>
        <dbReference type="ARBA" id="ARBA00023015"/>
    </source>
</evidence>
<evidence type="ECO:0000313" key="7">
    <source>
        <dbReference type="Proteomes" id="UP001430755"/>
    </source>
</evidence>
<protein>
    <submittedName>
        <fullName evidence="6">LysR family transcriptional regulator</fullName>
    </submittedName>
</protein>
<dbReference type="RefSeq" id="WP_242166452.1">
    <property type="nucleotide sequence ID" value="NZ_JAJMLW010000004.1"/>
</dbReference>
<dbReference type="InterPro" id="IPR000847">
    <property type="entry name" value="LysR_HTH_N"/>
</dbReference>
<comment type="similarity">
    <text evidence="1">Belongs to the LysR transcriptional regulatory family.</text>
</comment>
<evidence type="ECO:0000256" key="4">
    <source>
        <dbReference type="ARBA" id="ARBA00023163"/>
    </source>
</evidence>